<dbReference type="PANTHER" id="PTHR35561:SF1">
    <property type="entry name" value="RNA 2',3'-CYCLIC PHOSPHODIESTERASE"/>
    <property type="match status" value="1"/>
</dbReference>
<gene>
    <name evidence="4" type="primary">thpR</name>
    <name evidence="4" type="ORF">D8M04_00045</name>
</gene>
<comment type="caution">
    <text evidence="4">The sequence shown here is derived from an EMBL/GenBank/DDBJ whole genome shotgun (WGS) entry which is preliminary data.</text>
</comment>
<comment type="function">
    <text evidence="2">Hydrolyzes RNA 2',3'-cyclic phosphodiester to an RNA 2'-phosphomonoester.</text>
</comment>
<dbReference type="AlphaFoldDB" id="A0A498DDX8"/>
<dbReference type="EC" id="3.1.4.58" evidence="2"/>
<dbReference type="InterPro" id="IPR004175">
    <property type="entry name" value="RNA_CPDase"/>
</dbReference>
<dbReference type="PANTHER" id="PTHR35561">
    <property type="entry name" value="RNA 2',3'-CYCLIC PHOSPHODIESTERASE"/>
    <property type="match status" value="1"/>
</dbReference>
<feature type="active site" description="Proton acceptor" evidence="2">
    <location>
        <position position="129"/>
    </location>
</feature>
<feature type="short sequence motif" description="HXTX 2" evidence="2">
    <location>
        <begin position="129"/>
        <end position="132"/>
    </location>
</feature>
<comment type="similarity">
    <text evidence="2">Belongs to the 2H phosphoesterase superfamily. ThpR family.</text>
</comment>
<accession>A0A498DDX8</accession>
<name>A0A498DDX8_9BACI</name>
<protein>
    <recommendedName>
        <fullName evidence="2">RNA 2',3'-cyclic phosphodiesterase</fullName>
        <shortName evidence="2">RNA 2',3'-CPDase</shortName>
        <ecNumber evidence="2">3.1.4.58</ecNumber>
    </recommendedName>
</protein>
<dbReference type="GO" id="GO:0008664">
    <property type="term" value="F:RNA 2',3'-cyclic 3'-phosphodiesterase activity"/>
    <property type="evidence" value="ECO:0007669"/>
    <property type="project" value="UniProtKB-EC"/>
</dbReference>
<feature type="short sequence motif" description="HXTX 1" evidence="2">
    <location>
        <begin position="44"/>
        <end position="47"/>
    </location>
</feature>
<organism evidence="4 5">
    <name type="scientific">Oceanobacillus piezotolerans</name>
    <dbReference type="NCBI Taxonomy" id="2448030"/>
    <lineage>
        <taxon>Bacteria</taxon>
        <taxon>Bacillati</taxon>
        <taxon>Bacillota</taxon>
        <taxon>Bacilli</taxon>
        <taxon>Bacillales</taxon>
        <taxon>Bacillaceae</taxon>
        <taxon>Oceanobacillus</taxon>
    </lineage>
</organism>
<dbReference type="GO" id="GO:0004113">
    <property type="term" value="F:2',3'-cyclic-nucleotide 3'-phosphodiesterase activity"/>
    <property type="evidence" value="ECO:0007669"/>
    <property type="project" value="InterPro"/>
</dbReference>
<keyword evidence="5" id="KW-1185">Reference proteome</keyword>
<reference evidence="4 5" key="1">
    <citation type="submission" date="2018-10" db="EMBL/GenBank/DDBJ databases">
        <title>Oceanobacillus sp. YLB-02 draft genome.</title>
        <authorList>
            <person name="Yu L."/>
        </authorList>
    </citation>
    <scope>NUCLEOTIDE SEQUENCE [LARGE SCALE GENOMIC DNA]</scope>
    <source>
        <strain evidence="4 5">YLB-02</strain>
    </source>
</reference>
<keyword evidence="1 2" id="KW-0378">Hydrolase</keyword>
<proteinExistence type="inferred from homology"/>
<dbReference type="OrthoDB" id="9789350at2"/>
<evidence type="ECO:0000313" key="4">
    <source>
        <dbReference type="EMBL" id="RLL47715.1"/>
    </source>
</evidence>
<comment type="catalytic activity">
    <reaction evidence="2">
        <text>a 3'-end 2',3'-cyclophospho-ribonucleotide-RNA + H2O = a 3'-end 2'-phospho-ribonucleotide-RNA + H(+)</text>
        <dbReference type="Rhea" id="RHEA:11828"/>
        <dbReference type="Rhea" id="RHEA-COMP:10464"/>
        <dbReference type="Rhea" id="RHEA-COMP:17353"/>
        <dbReference type="ChEBI" id="CHEBI:15377"/>
        <dbReference type="ChEBI" id="CHEBI:15378"/>
        <dbReference type="ChEBI" id="CHEBI:83064"/>
        <dbReference type="ChEBI" id="CHEBI:173113"/>
        <dbReference type="EC" id="3.1.4.58"/>
    </reaction>
</comment>
<dbReference type="HAMAP" id="MF_01940">
    <property type="entry name" value="RNA_CPDase"/>
    <property type="match status" value="1"/>
</dbReference>
<dbReference type="NCBIfam" id="TIGR02258">
    <property type="entry name" value="2_5_ligase"/>
    <property type="match status" value="1"/>
</dbReference>
<dbReference type="Pfam" id="PF10469">
    <property type="entry name" value="AKAP7_NLS"/>
    <property type="match status" value="1"/>
</dbReference>
<evidence type="ECO:0000256" key="1">
    <source>
        <dbReference type="ARBA" id="ARBA00022801"/>
    </source>
</evidence>
<evidence type="ECO:0000256" key="2">
    <source>
        <dbReference type="HAMAP-Rule" id="MF_01940"/>
    </source>
</evidence>
<dbReference type="InterPro" id="IPR009097">
    <property type="entry name" value="Cyclic_Pdiesterase"/>
</dbReference>
<evidence type="ECO:0000259" key="3">
    <source>
        <dbReference type="Pfam" id="PF10469"/>
    </source>
</evidence>
<dbReference type="EMBL" id="RCHR01000001">
    <property type="protein sequence ID" value="RLL47715.1"/>
    <property type="molecule type" value="Genomic_DNA"/>
</dbReference>
<feature type="domain" description="A-kinase anchor protein 7-like phosphoesterase" evidence="3">
    <location>
        <begin position="5"/>
        <end position="187"/>
    </location>
</feature>
<dbReference type="InterPro" id="IPR019510">
    <property type="entry name" value="AKAP7-like_phosphoesterase"/>
</dbReference>
<dbReference type="Proteomes" id="UP000270219">
    <property type="component" value="Unassembled WGS sequence"/>
</dbReference>
<evidence type="ECO:0000313" key="5">
    <source>
        <dbReference type="Proteomes" id="UP000270219"/>
    </source>
</evidence>
<feature type="active site" description="Proton donor" evidence="2">
    <location>
        <position position="44"/>
    </location>
</feature>
<dbReference type="RefSeq" id="WP_121520171.1">
    <property type="nucleotide sequence ID" value="NZ_RCHR01000001.1"/>
</dbReference>
<sequence>MGSFPHYFIAIPLSSKLQDYFSNWQDELVGKLPYKQWYNKKDFHITLKFLGEVDDNKLKALRMELEKLSLLKAFSIVVGEIGTFGNPKSPRVIWAGVEKNKNLMQLAEKVEEYATKVGFPKENRPYSPHITLAKKWIGEKGKNDINWLEEAKEKYKETNLLRVQQVNLYQIHPGKEQKYEPVQTIQLR</sequence>
<dbReference type="Gene3D" id="3.90.1140.10">
    <property type="entry name" value="Cyclic phosphodiesterase"/>
    <property type="match status" value="1"/>
</dbReference>
<dbReference type="SUPFAM" id="SSF55144">
    <property type="entry name" value="LigT-like"/>
    <property type="match status" value="1"/>
</dbReference>